<evidence type="ECO:0000313" key="3">
    <source>
        <dbReference type="Proteomes" id="UP000269221"/>
    </source>
</evidence>
<feature type="region of interest" description="Disordered" evidence="1">
    <location>
        <begin position="108"/>
        <end position="144"/>
    </location>
</feature>
<name>A0A3M0KRM0_HIRRU</name>
<gene>
    <name evidence="2" type="ORF">DUI87_08135</name>
</gene>
<proteinExistence type="predicted"/>
<evidence type="ECO:0000313" key="2">
    <source>
        <dbReference type="EMBL" id="RMC15929.1"/>
    </source>
</evidence>
<organism evidence="2 3">
    <name type="scientific">Hirundo rustica rustica</name>
    <dbReference type="NCBI Taxonomy" id="333673"/>
    <lineage>
        <taxon>Eukaryota</taxon>
        <taxon>Metazoa</taxon>
        <taxon>Chordata</taxon>
        <taxon>Craniata</taxon>
        <taxon>Vertebrata</taxon>
        <taxon>Euteleostomi</taxon>
        <taxon>Archelosauria</taxon>
        <taxon>Archosauria</taxon>
        <taxon>Dinosauria</taxon>
        <taxon>Saurischia</taxon>
        <taxon>Theropoda</taxon>
        <taxon>Coelurosauria</taxon>
        <taxon>Aves</taxon>
        <taxon>Neognathae</taxon>
        <taxon>Neoaves</taxon>
        <taxon>Telluraves</taxon>
        <taxon>Australaves</taxon>
        <taxon>Passeriformes</taxon>
        <taxon>Sylvioidea</taxon>
        <taxon>Hirundinidae</taxon>
        <taxon>Hirundo</taxon>
    </lineage>
</organism>
<reference evidence="2 3" key="1">
    <citation type="submission" date="2018-07" db="EMBL/GenBank/DDBJ databases">
        <title>A high quality draft genome assembly of the barn swallow (H. rustica rustica).</title>
        <authorList>
            <person name="Formenti G."/>
            <person name="Chiara M."/>
            <person name="Poveda L."/>
            <person name="Francoijs K.-J."/>
            <person name="Bonisoli-Alquati A."/>
            <person name="Canova L."/>
            <person name="Gianfranceschi L."/>
            <person name="Horner D.S."/>
            <person name="Saino N."/>
        </authorList>
    </citation>
    <scope>NUCLEOTIDE SEQUENCE [LARGE SCALE GENOMIC DNA]</scope>
    <source>
        <strain evidence="2">Chelidonia</strain>
        <tissue evidence="2">Blood</tissue>
    </source>
</reference>
<protein>
    <submittedName>
        <fullName evidence="2">Uncharacterized protein</fullName>
    </submittedName>
</protein>
<dbReference type="EMBL" id="QRBI01000104">
    <property type="protein sequence ID" value="RMC15929.1"/>
    <property type="molecule type" value="Genomic_DNA"/>
</dbReference>
<keyword evidence="3" id="KW-1185">Reference proteome</keyword>
<evidence type="ECO:0000256" key="1">
    <source>
        <dbReference type="SAM" id="MobiDB-lite"/>
    </source>
</evidence>
<accession>A0A3M0KRM0</accession>
<comment type="caution">
    <text evidence="2">The sequence shown here is derived from an EMBL/GenBank/DDBJ whole genome shotgun (WGS) entry which is preliminary data.</text>
</comment>
<sequence>MSSHPVSCFLGEDANPHLATISFQERAIRVAESHKVSPETPLLQARQSQLLTGHVLQTFHQLCCPSLLQHFNVLPNGEAQNWTQYSRILGEAILLKAKLEILHTLGGEKKKRRKEEEEEEEEKKKKKKKKEEKKNVKKSLENTAKGQPEATLLIEVFHSLMKKFPWPHD</sequence>
<dbReference type="Proteomes" id="UP000269221">
    <property type="component" value="Unassembled WGS sequence"/>
</dbReference>
<dbReference type="AlphaFoldDB" id="A0A3M0KRM0"/>